<keyword evidence="2" id="KW-0560">Oxidoreductase</keyword>
<dbReference type="Proteomes" id="UP000198862">
    <property type="component" value="Unassembled WGS sequence"/>
</dbReference>
<proteinExistence type="inferred from homology"/>
<comment type="similarity">
    <text evidence="1">Belongs to the short-chain dehydrogenases/reductases (SDR) family.</text>
</comment>
<dbReference type="SUPFAM" id="SSF51735">
    <property type="entry name" value="NAD(P)-binding Rossmann-fold domains"/>
    <property type="match status" value="1"/>
</dbReference>
<dbReference type="InterPro" id="IPR002347">
    <property type="entry name" value="SDR_fam"/>
</dbReference>
<dbReference type="STRING" id="1123010.SAMN02745724_02534"/>
<dbReference type="GO" id="GO:0016491">
    <property type="term" value="F:oxidoreductase activity"/>
    <property type="evidence" value="ECO:0007669"/>
    <property type="project" value="UniProtKB-KW"/>
</dbReference>
<accession>A0A1I1M061</accession>
<dbReference type="PRINTS" id="PR00081">
    <property type="entry name" value="GDHRDH"/>
</dbReference>
<dbReference type="PRINTS" id="PR00080">
    <property type="entry name" value="SDRFAMILY"/>
</dbReference>
<keyword evidence="5" id="KW-1185">Reference proteome</keyword>
<dbReference type="SMART" id="SM00822">
    <property type="entry name" value="PKS_KR"/>
    <property type="match status" value="1"/>
</dbReference>
<dbReference type="InterPro" id="IPR036291">
    <property type="entry name" value="NAD(P)-bd_dom_sf"/>
</dbReference>
<dbReference type="InterPro" id="IPR020904">
    <property type="entry name" value="Sc_DH/Rdtase_CS"/>
</dbReference>
<sequence>MNIKNKTIVITGGAQGLGFAMAQSFFKQGANIALIDMTQTQLSDAISLLTKGDITKEGSSSDTSKVLAYVANVTNEDEVIKVFKQVNHDFGSIDVLINNAGITRDGMFIKVKEGEIVDRMSLSQFQSVIDVNLTGVFLCGREAATYMIEAQKNDPCSGVIINMSSISRAGNMGQTNYAASKAGVVALTTTWAKELGQFNIRVAAIAPGVIDTQMTRAMKPQAQARMIQGTSVGRFGTAEEIAHSAQYIIENDFFTGRVIEIDGGIRI</sequence>
<dbReference type="Gene3D" id="3.40.50.720">
    <property type="entry name" value="NAD(P)-binding Rossmann-like Domain"/>
    <property type="match status" value="1"/>
</dbReference>
<name>A0A1I1M061_9GAMM</name>
<dbReference type="InterPro" id="IPR057326">
    <property type="entry name" value="KR_dom"/>
</dbReference>
<organism evidence="4 5">
    <name type="scientific">Pseudoalteromonas denitrificans DSM 6059</name>
    <dbReference type="NCBI Taxonomy" id="1123010"/>
    <lineage>
        <taxon>Bacteria</taxon>
        <taxon>Pseudomonadati</taxon>
        <taxon>Pseudomonadota</taxon>
        <taxon>Gammaproteobacteria</taxon>
        <taxon>Alteromonadales</taxon>
        <taxon>Pseudoalteromonadaceae</taxon>
        <taxon>Pseudoalteromonas</taxon>
    </lineage>
</organism>
<gene>
    <name evidence="4" type="ORF">SAMN02745724_02534</name>
</gene>
<dbReference type="NCBIfam" id="NF006072">
    <property type="entry name" value="PRK08217.1"/>
    <property type="match status" value="1"/>
</dbReference>
<dbReference type="PANTHER" id="PTHR43658:SF8">
    <property type="entry name" value="17-BETA-HYDROXYSTEROID DEHYDROGENASE 14-RELATED"/>
    <property type="match status" value="1"/>
</dbReference>
<dbReference type="PANTHER" id="PTHR43658">
    <property type="entry name" value="SHORT-CHAIN DEHYDROGENASE/REDUCTASE"/>
    <property type="match status" value="1"/>
</dbReference>
<evidence type="ECO:0000256" key="2">
    <source>
        <dbReference type="ARBA" id="ARBA00023002"/>
    </source>
</evidence>
<evidence type="ECO:0000259" key="3">
    <source>
        <dbReference type="SMART" id="SM00822"/>
    </source>
</evidence>
<dbReference type="RefSeq" id="WP_091984328.1">
    <property type="nucleotide sequence ID" value="NZ_FOLO01000018.1"/>
</dbReference>
<evidence type="ECO:0000313" key="5">
    <source>
        <dbReference type="Proteomes" id="UP000198862"/>
    </source>
</evidence>
<dbReference type="PROSITE" id="PS00061">
    <property type="entry name" value="ADH_SHORT"/>
    <property type="match status" value="1"/>
</dbReference>
<reference evidence="4 5" key="1">
    <citation type="submission" date="2016-10" db="EMBL/GenBank/DDBJ databases">
        <authorList>
            <person name="de Groot N.N."/>
        </authorList>
    </citation>
    <scope>NUCLEOTIDE SEQUENCE [LARGE SCALE GENOMIC DNA]</scope>
    <source>
        <strain evidence="4 5">DSM 6059</strain>
    </source>
</reference>
<dbReference type="EMBL" id="FOLO01000018">
    <property type="protein sequence ID" value="SFC78486.1"/>
    <property type="molecule type" value="Genomic_DNA"/>
</dbReference>
<dbReference type="OrthoDB" id="20590at2"/>
<evidence type="ECO:0000313" key="4">
    <source>
        <dbReference type="EMBL" id="SFC78486.1"/>
    </source>
</evidence>
<dbReference type="FunFam" id="3.40.50.720:FF:000173">
    <property type="entry name" value="3-oxoacyl-[acyl-carrier protein] reductase"/>
    <property type="match status" value="1"/>
</dbReference>
<dbReference type="AlphaFoldDB" id="A0A1I1M061"/>
<feature type="domain" description="Ketoreductase" evidence="3">
    <location>
        <begin position="6"/>
        <end position="213"/>
    </location>
</feature>
<protein>
    <submittedName>
        <fullName evidence="4">3-oxoacyl-[acyl-carrier protein] reductase</fullName>
    </submittedName>
</protein>
<evidence type="ECO:0000256" key="1">
    <source>
        <dbReference type="ARBA" id="ARBA00006484"/>
    </source>
</evidence>
<dbReference type="Pfam" id="PF13561">
    <property type="entry name" value="adh_short_C2"/>
    <property type="match status" value="1"/>
</dbReference>